<feature type="transmembrane region" description="Helical" evidence="8">
    <location>
        <begin position="30"/>
        <end position="52"/>
    </location>
</feature>
<evidence type="ECO:0000256" key="1">
    <source>
        <dbReference type="ARBA" id="ARBA00004370"/>
    </source>
</evidence>
<comment type="subcellular location">
    <subcellularLocation>
        <location evidence="1">Membrane</location>
    </subcellularLocation>
</comment>
<keyword evidence="3 8" id="KW-0812">Transmembrane</keyword>
<dbReference type="OrthoDB" id="9788081at2"/>
<sequence>MTVQHADRDAIRHGKITEEPLRERPGVPTWALKLTMAVTGLIFFLFVIGHMVGNLKIFMPDHGATAAIDEYGTFLREMGQPLFPGSSLLWIIRIVLLACLVLHVWGALALKARSSKSRGKFRRTNLMGGLQSTAARWMIVTGIILLLFIIFHLLDMTIGEVVASDAFVHGAVKNNLLATFAPARWPVTLFYVIAMIALFLHLTHGVYLAVSDLGWLGKRGSAIMVVLAYWIPAIVVIGNIVMPLAIAFGMVS</sequence>
<evidence type="ECO:0000256" key="6">
    <source>
        <dbReference type="ARBA" id="ARBA00023004"/>
    </source>
</evidence>
<keyword evidence="6" id="KW-0408">Iron</keyword>
<dbReference type="Proteomes" id="UP000186292">
    <property type="component" value="Unassembled WGS sequence"/>
</dbReference>
<protein>
    <submittedName>
        <fullName evidence="9">Succinate dehydrogenase / fumarate reductase cytochrome b subunit</fullName>
    </submittedName>
</protein>
<dbReference type="Pfam" id="PF01127">
    <property type="entry name" value="Sdh_cyt"/>
    <property type="match status" value="1"/>
</dbReference>
<dbReference type="RefSeq" id="WP_076598102.1">
    <property type="nucleotide sequence ID" value="NZ_CP046976.1"/>
</dbReference>
<evidence type="ECO:0000256" key="2">
    <source>
        <dbReference type="ARBA" id="ARBA00022617"/>
    </source>
</evidence>
<dbReference type="EMBL" id="FTOF01000001">
    <property type="protein sequence ID" value="SIS38495.1"/>
    <property type="molecule type" value="Genomic_DNA"/>
</dbReference>
<keyword evidence="7 8" id="KW-0472">Membrane</keyword>
<dbReference type="GO" id="GO:0016020">
    <property type="term" value="C:membrane"/>
    <property type="evidence" value="ECO:0007669"/>
    <property type="project" value="UniProtKB-SubCell"/>
</dbReference>
<evidence type="ECO:0000256" key="5">
    <source>
        <dbReference type="ARBA" id="ARBA00022989"/>
    </source>
</evidence>
<dbReference type="SUPFAM" id="SSF81343">
    <property type="entry name" value="Fumarate reductase respiratory complex transmembrane subunits"/>
    <property type="match status" value="1"/>
</dbReference>
<evidence type="ECO:0000313" key="10">
    <source>
        <dbReference type="Proteomes" id="UP000186292"/>
    </source>
</evidence>
<accession>A0A1N7IN39</accession>
<evidence type="ECO:0000256" key="7">
    <source>
        <dbReference type="ARBA" id="ARBA00023136"/>
    </source>
</evidence>
<reference evidence="10" key="1">
    <citation type="submission" date="2017-01" db="EMBL/GenBank/DDBJ databases">
        <authorList>
            <person name="Varghese N."/>
            <person name="Submissions S."/>
        </authorList>
    </citation>
    <scope>NUCLEOTIDE SEQUENCE [LARGE SCALE GENOMIC DNA]</scope>
    <source>
        <strain evidence="10">DSM 44531</strain>
    </source>
</reference>
<dbReference type="InterPro" id="IPR011138">
    <property type="entry name" value="Cytochrome_b-558"/>
</dbReference>
<evidence type="ECO:0000313" key="9">
    <source>
        <dbReference type="EMBL" id="SIS38495.1"/>
    </source>
</evidence>
<feature type="transmembrane region" description="Helical" evidence="8">
    <location>
        <begin position="189"/>
        <end position="210"/>
    </location>
</feature>
<feature type="transmembrane region" description="Helical" evidence="8">
    <location>
        <begin position="133"/>
        <end position="154"/>
    </location>
</feature>
<dbReference type="GO" id="GO:0046872">
    <property type="term" value="F:metal ion binding"/>
    <property type="evidence" value="ECO:0007669"/>
    <property type="project" value="UniProtKB-KW"/>
</dbReference>
<keyword evidence="2" id="KW-0349">Heme</keyword>
<dbReference type="InterPro" id="IPR034804">
    <property type="entry name" value="SQR/QFR_C/D"/>
</dbReference>
<dbReference type="STRING" id="1161099.SAMN05444817_10191"/>
<dbReference type="AlphaFoldDB" id="A0A1N7IN39"/>
<feature type="transmembrane region" description="Helical" evidence="8">
    <location>
        <begin position="222"/>
        <end position="251"/>
    </location>
</feature>
<name>A0A1N7IN39_9CORY</name>
<dbReference type="InterPro" id="IPR000701">
    <property type="entry name" value="SuccDH_FuR_B_TM-su"/>
</dbReference>
<evidence type="ECO:0000256" key="3">
    <source>
        <dbReference type="ARBA" id="ARBA00022692"/>
    </source>
</evidence>
<keyword evidence="5 8" id="KW-1133">Transmembrane helix</keyword>
<evidence type="ECO:0000256" key="8">
    <source>
        <dbReference type="SAM" id="Phobius"/>
    </source>
</evidence>
<proteinExistence type="predicted"/>
<keyword evidence="4" id="KW-0479">Metal-binding</keyword>
<dbReference type="NCBIfam" id="TIGR02046">
    <property type="entry name" value="sdhC_b558_fam"/>
    <property type="match status" value="1"/>
</dbReference>
<gene>
    <name evidence="9" type="ORF">SAMN05444817_10191</name>
</gene>
<dbReference type="CDD" id="cd03498">
    <property type="entry name" value="SQR_TypeB_2_TM"/>
    <property type="match status" value="1"/>
</dbReference>
<feature type="transmembrane region" description="Helical" evidence="8">
    <location>
        <begin position="88"/>
        <end position="112"/>
    </location>
</feature>
<keyword evidence="10" id="KW-1185">Reference proteome</keyword>
<evidence type="ECO:0000256" key="4">
    <source>
        <dbReference type="ARBA" id="ARBA00022723"/>
    </source>
</evidence>
<organism evidence="9 10">
    <name type="scientific">Corynebacterium appendicis CIP 107643</name>
    <dbReference type="NCBI Taxonomy" id="1161099"/>
    <lineage>
        <taxon>Bacteria</taxon>
        <taxon>Bacillati</taxon>
        <taxon>Actinomycetota</taxon>
        <taxon>Actinomycetes</taxon>
        <taxon>Mycobacteriales</taxon>
        <taxon>Corynebacteriaceae</taxon>
        <taxon>Corynebacterium</taxon>
    </lineage>
</organism>
<dbReference type="Gene3D" id="1.20.1300.10">
    <property type="entry name" value="Fumarate reductase/succinate dehydrogenase, transmembrane subunit"/>
    <property type="match status" value="1"/>
</dbReference>